<comment type="caution">
    <text evidence="2">The sequence shown here is derived from an EMBL/GenBank/DDBJ whole genome shotgun (WGS) entry which is preliminary data.</text>
</comment>
<accession>X0WTE6</accession>
<reference evidence="2" key="1">
    <citation type="journal article" date="2014" name="Front. Microbiol.">
        <title>High frequency of phylogenetically diverse reductive dehalogenase-homologous genes in deep subseafloor sedimentary metagenomes.</title>
        <authorList>
            <person name="Kawai M."/>
            <person name="Futagami T."/>
            <person name="Toyoda A."/>
            <person name="Takaki Y."/>
            <person name="Nishi S."/>
            <person name="Hori S."/>
            <person name="Arai W."/>
            <person name="Tsubouchi T."/>
            <person name="Morono Y."/>
            <person name="Uchiyama I."/>
            <person name="Ito T."/>
            <person name="Fujiyama A."/>
            <person name="Inagaki F."/>
            <person name="Takami H."/>
        </authorList>
    </citation>
    <scope>NUCLEOTIDE SEQUENCE</scope>
    <source>
        <strain evidence="2">Expedition CK06-06</strain>
    </source>
</reference>
<sequence length="180" mass="19312">MKKGYIFRISVVFLLIIILIFTILNYFSLTGDVVYDATLSNVSENNLTSSSGIAHLNLTDGSLVLYFAMDDNNSLNKIYDYTNSSNDGDLISSPTYISNGLIGGGYNFSGNNNITVSNSLSLNISSEITLSAWVNVNASSPLSVGTVKSYKKINDTSLGNVLDDDDNFGFSVANIGDLDG</sequence>
<dbReference type="Gene3D" id="2.60.120.200">
    <property type="match status" value="1"/>
</dbReference>
<keyword evidence="1" id="KW-1133">Transmembrane helix</keyword>
<keyword evidence="1" id="KW-0472">Membrane</keyword>
<feature type="transmembrane region" description="Helical" evidence="1">
    <location>
        <begin position="5"/>
        <end position="27"/>
    </location>
</feature>
<proteinExistence type="predicted"/>
<dbReference type="EMBL" id="BARS01037837">
    <property type="protein sequence ID" value="GAG15971.1"/>
    <property type="molecule type" value="Genomic_DNA"/>
</dbReference>
<evidence type="ECO:0000256" key="1">
    <source>
        <dbReference type="SAM" id="Phobius"/>
    </source>
</evidence>
<organism evidence="2">
    <name type="scientific">marine sediment metagenome</name>
    <dbReference type="NCBI Taxonomy" id="412755"/>
    <lineage>
        <taxon>unclassified sequences</taxon>
        <taxon>metagenomes</taxon>
        <taxon>ecological metagenomes</taxon>
    </lineage>
</organism>
<feature type="non-terminal residue" evidence="2">
    <location>
        <position position="180"/>
    </location>
</feature>
<keyword evidence="1" id="KW-0812">Transmembrane</keyword>
<dbReference type="InterPro" id="IPR013320">
    <property type="entry name" value="ConA-like_dom_sf"/>
</dbReference>
<evidence type="ECO:0000313" key="2">
    <source>
        <dbReference type="EMBL" id="GAG15971.1"/>
    </source>
</evidence>
<name>X0WTE6_9ZZZZ</name>
<dbReference type="SUPFAM" id="SSF49899">
    <property type="entry name" value="Concanavalin A-like lectins/glucanases"/>
    <property type="match status" value="1"/>
</dbReference>
<protein>
    <submittedName>
        <fullName evidence="2">Uncharacterized protein</fullName>
    </submittedName>
</protein>
<dbReference type="AlphaFoldDB" id="X0WTE6"/>
<gene>
    <name evidence="2" type="ORF">S01H1_57968</name>
</gene>